<dbReference type="InterPro" id="IPR009874">
    <property type="entry name" value="DUF1428"/>
</dbReference>
<evidence type="ECO:0000313" key="1">
    <source>
        <dbReference type="EMBL" id="ASP21847.1"/>
    </source>
</evidence>
<dbReference type="RefSeq" id="WP_094035698.1">
    <property type="nucleotide sequence ID" value="NZ_CP022540.1"/>
</dbReference>
<organism evidence="1 2">
    <name type="scientific">Antarctobacter heliothermus</name>
    <dbReference type="NCBI Taxonomy" id="74033"/>
    <lineage>
        <taxon>Bacteria</taxon>
        <taxon>Pseudomonadati</taxon>
        <taxon>Pseudomonadota</taxon>
        <taxon>Alphaproteobacteria</taxon>
        <taxon>Rhodobacterales</taxon>
        <taxon>Roseobacteraceae</taxon>
        <taxon>Antarctobacter</taxon>
    </lineage>
</organism>
<evidence type="ECO:0000313" key="2">
    <source>
        <dbReference type="Proteomes" id="UP000203589"/>
    </source>
</evidence>
<dbReference type="SUPFAM" id="SSF54909">
    <property type="entry name" value="Dimeric alpha+beta barrel"/>
    <property type="match status" value="1"/>
</dbReference>
<dbReference type="Pfam" id="PF07237">
    <property type="entry name" value="DUF1428"/>
    <property type="match status" value="1"/>
</dbReference>
<protein>
    <submittedName>
        <fullName evidence="1">RNA signal recognition particle</fullName>
    </submittedName>
</protein>
<dbReference type="Proteomes" id="UP000203589">
    <property type="component" value="Chromosome"/>
</dbReference>
<name>A0A222E6L2_9RHOB</name>
<dbReference type="EMBL" id="CP022540">
    <property type="protein sequence ID" value="ASP21847.1"/>
    <property type="molecule type" value="Genomic_DNA"/>
</dbReference>
<dbReference type="OrthoDB" id="9792392at2"/>
<dbReference type="KEGG" id="aht:ANTHELSMS3_03197"/>
<keyword evidence="2" id="KW-1185">Reference proteome</keyword>
<gene>
    <name evidence="1" type="ORF">ANTHELSMS3_03197</name>
</gene>
<dbReference type="InterPro" id="IPR011008">
    <property type="entry name" value="Dimeric_a/b-barrel"/>
</dbReference>
<dbReference type="AlphaFoldDB" id="A0A222E6L2"/>
<sequence length="115" mass="12927">MPYYDLFLAPVEDARRADYEAFLIPMHKMFIDLGAIETVDLWAEDVPDGELTSLPLAVKLQEGESVASGYVIWPSKEARDAGWAKMMSDDSPFEMPFDGKRMVFGGFTLLKRTTA</sequence>
<reference evidence="1 2" key="1">
    <citation type="submission" date="2017-07" db="EMBL/GenBank/DDBJ databases">
        <title>Genome Sequence of Antarctobacter heliothermus Strain SMS3 Isolated from a culture of the Diatom Skeletonema marinoi.</title>
        <authorList>
            <person name="Topel M."/>
            <person name="Pinder M.I.M."/>
            <person name="Johansson O.N."/>
            <person name="Kourtchenko O."/>
            <person name="Godhe A."/>
            <person name="Clarke A.K."/>
        </authorList>
    </citation>
    <scope>NUCLEOTIDE SEQUENCE [LARGE SCALE GENOMIC DNA]</scope>
    <source>
        <strain evidence="1 2">SMS3</strain>
    </source>
</reference>
<dbReference type="Gene3D" id="3.30.70.100">
    <property type="match status" value="1"/>
</dbReference>
<proteinExistence type="predicted"/>
<accession>A0A222E6L2</accession>